<accession>A0A8H4IIK7</accession>
<comment type="caution">
    <text evidence="2">The sequence shown here is derived from an EMBL/GenBank/DDBJ whole genome shotgun (WGS) entry which is preliminary data.</text>
</comment>
<feature type="region of interest" description="Disordered" evidence="1">
    <location>
        <begin position="496"/>
        <end position="516"/>
    </location>
</feature>
<feature type="compositionally biased region" description="Polar residues" evidence="1">
    <location>
        <begin position="984"/>
        <end position="1006"/>
    </location>
</feature>
<feature type="compositionally biased region" description="Polar residues" evidence="1">
    <location>
        <begin position="831"/>
        <end position="845"/>
    </location>
</feature>
<proteinExistence type="predicted"/>
<keyword evidence="3" id="KW-1185">Reference proteome</keyword>
<evidence type="ECO:0000313" key="3">
    <source>
        <dbReference type="Proteomes" id="UP000572817"/>
    </source>
</evidence>
<feature type="compositionally biased region" description="Polar residues" evidence="1">
    <location>
        <begin position="192"/>
        <end position="243"/>
    </location>
</feature>
<feature type="compositionally biased region" description="Basic and acidic residues" evidence="1">
    <location>
        <begin position="167"/>
        <end position="180"/>
    </location>
</feature>
<feature type="region of interest" description="Disordered" evidence="1">
    <location>
        <begin position="366"/>
        <end position="400"/>
    </location>
</feature>
<name>A0A8H4IIK7_9PEZI</name>
<evidence type="ECO:0000256" key="1">
    <source>
        <dbReference type="SAM" id="MobiDB-lite"/>
    </source>
</evidence>
<feature type="compositionally biased region" description="Polar residues" evidence="1">
    <location>
        <begin position="876"/>
        <end position="886"/>
    </location>
</feature>
<feature type="region of interest" description="Disordered" evidence="1">
    <location>
        <begin position="984"/>
        <end position="1072"/>
    </location>
</feature>
<dbReference type="EMBL" id="WWBZ02000082">
    <property type="protein sequence ID" value="KAF4301439.1"/>
    <property type="molecule type" value="Genomic_DNA"/>
</dbReference>
<feature type="compositionally biased region" description="Polar residues" evidence="1">
    <location>
        <begin position="926"/>
        <end position="935"/>
    </location>
</feature>
<gene>
    <name evidence="2" type="ORF">GTA08_BOTSDO10922</name>
</gene>
<feature type="compositionally biased region" description="Acidic residues" evidence="1">
    <location>
        <begin position="1020"/>
        <end position="1045"/>
    </location>
</feature>
<evidence type="ECO:0000313" key="2">
    <source>
        <dbReference type="EMBL" id="KAF4301439.1"/>
    </source>
</evidence>
<feature type="region of interest" description="Disordered" evidence="1">
    <location>
        <begin position="809"/>
        <end position="904"/>
    </location>
</feature>
<organism evidence="2 3">
    <name type="scientific">Botryosphaeria dothidea</name>
    <dbReference type="NCBI Taxonomy" id="55169"/>
    <lineage>
        <taxon>Eukaryota</taxon>
        <taxon>Fungi</taxon>
        <taxon>Dikarya</taxon>
        <taxon>Ascomycota</taxon>
        <taxon>Pezizomycotina</taxon>
        <taxon>Dothideomycetes</taxon>
        <taxon>Dothideomycetes incertae sedis</taxon>
        <taxon>Botryosphaeriales</taxon>
        <taxon>Botryosphaeriaceae</taxon>
        <taxon>Botryosphaeria</taxon>
    </lineage>
</organism>
<feature type="compositionally biased region" description="Polar residues" evidence="1">
    <location>
        <begin position="584"/>
        <end position="596"/>
    </location>
</feature>
<feature type="compositionally biased region" description="Acidic residues" evidence="1">
    <location>
        <begin position="674"/>
        <end position="695"/>
    </location>
</feature>
<dbReference type="OrthoDB" id="5427134at2759"/>
<dbReference type="Proteomes" id="UP000572817">
    <property type="component" value="Unassembled WGS sequence"/>
</dbReference>
<feature type="region of interest" description="Disordered" evidence="1">
    <location>
        <begin position="166"/>
        <end position="253"/>
    </location>
</feature>
<reference evidence="2" key="1">
    <citation type="submission" date="2020-04" db="EMBL/GenBank/DDBJ databases">
        <title>Genome Assembly and Annotation of Botryosphaeria dothidea sdau 11-99, a Latent Pathogen of Apple Fruit Ring Rot in China.</title>
        <authorList>
            <person name="Yu C."/>
            <person name="Diao Y."/>
            <person name="Lu Q."/>
            <person name="Zhao J."/>
            <person name="Cui S."/>
            <person name="Peng C."/>
            <person name="He B."/>
            <person name="Liu H."/>
        </authorList>
    </citation>
    <scope>NUCLEOTIDE SEQUENCE [LARGE SCALE GENOMIC DNA]</scope>
    <source>
        <strain evidence="2">Sdau11-99</strain>
    </source>
</reference>
<feature type="compositionally biased region" description="Polar residues" evidence="1">
    <location>
        <begin position="950"/>
        <end position="965"/>
    </location>
</feature>
<feature type="region of interest" description="Disordered" evidence="1">
    <location>
        <begin position="582"/>
        <end position="626"/>
    </location>
</feature>
<dbReference type="AlphaFoldDB" id="A0A8H4IIK7"/>
<feature type="compositionally biased region" description="Polar residues" evidence="1">
    <location>
        <begin position="371"/>
        <end position="400"/>
    </location>
</feature>
<feature type="compositionally biased region" description="Low complexity" evidence="1">
    <location>
        <begin position="809"/>
        <end position="830"/>
    </location>
</feature>
<feature type="region of interest" description="Disordered" evidence="1">
    <location>
        <begin position="673"/>
        <end position="696"/>
    </location>
</feature>
<feature type="region of interest" description="Disordered" evidence="1">
    <location>
        <begin position="918"/>
        <end position="970"/>
    </location>
</feature>
<protein>
    <submittedName>
        <fullName evidence="2">Uncharacterized protein</fullName>
    </submittedName>
</protein>
<sequence length="1138" mass="126166">MAAFAQASRASTPSRARQSRPPTLLRSHSSQIKILPDGSCNFRDTNLFGVNAPSCSCKHFWRNPHRPEEGVDGEVEYPWCSCGHHACFHEQSTSRAASPVTDLVEVQPGVYVQADRLKSESGNRLNQADHGQFFTPRRRGEFTRSLSGDTTVDDGQHTVQDFVVPTAEHDGSPGLRKETSGPHGSGLPSIPSMCQLNSREFQFGSNFHSNANDGTRSSMNGSSQRRSQQRTPMSMPSPTNDSNHMPPPEANPFETDALKEWHRTVGQPREGSLIASTVRYSTDVESERPRNSPSRAFLEGVLQARRAAAQTLAQSTPIKSEGVFQSASELTAPSIANTPELQAYDQHIQEAHSLIGDVVREMACAEDEENTANQGNEAACSPTQPNTSQVSSRAPSNKTLATWAESESSLQRYVPSALRRLAPQLLALQKHLASQPSISTTIRNISDRLWMLENASFQHVPAEEINDKFELMDGRILDAEYRLNELEQQYNMIQEEKEERANAEPESSQEDTASHKAITYQILDQDNKYARISEIEQRLEDLEAAVPSDANPWEIEVVLLPWGRDLHGIWYTQDELDNLPHYNHSISESSQQSDNMQFRRRRSSSSLSRSKDIQLSSGTDEEQRLYPRACGSKGKAWYRLKSRGLIKTVTIREPAARHILTAIAEAFGDHALESETDDSQLTEDSEMTDTPDDESLGLRAPVVPLRKIRRDPQLLFLGPSEMVTPSLWNAQFLSSGMIHFASGKRRLFVTTKEAYHQSSNESLAWTWQSIRALPRVPIHLPAEIDAHVTEDSEEPWWLWDPQYDASDVVSAADSSDNSQSSNSSFSSSNSLPMRTSTEKSPSSRCASIFAGHGGQESSRSQPLPPRPPRSLKRTVSAPTTQVSTSTRRAKRSADEGPLSDSDEGYSVAQAALSIHRDSIKRRRTSRSLSNESIASQDADDTAAGPARYFNEQNPTPRPTPTTEQAFSYLAQGGEVDLKKLGASANWSKGVSRSGSDAYNTPASYSPRTRPPSFAPNFSDTEPDSDEDDASDNSEDAGTEVDDDAAESTRREVRDKKRAPRTKPDLEGYGDEEMTDAHDEWNGISSLDNSQDAGSVDLIKHRSDIKQEDDDALEQTMYAHPKFRPPVALPRYTERGGRV</sequence>
<feature type="region of interest" description="Disordered" evidence="1">
    <location>
        <begin position="1"/>
        <end position="27"/>
    </location>
</feature>